<evidence type="ECO:0000256" key="5">
    <source>
        <dbReference type="ARBA" id="ARBA00023163"/>
    </source>
</evidence>
<keyword evidence="10" id="KW-1185">Reference proteome</keyword>
<reference evidence="9" key="1">
    <citation type="submission" date="2023-05" db="EMBL/GenBank/DDBJ databases">
        <authorList>
            <person name="Huff M."/>
        </authorList>
    </citation>
    <scope>NUCLEOTIDE SEQUENCE</scope>
</reference>
<dbReference type="PANTHER" id="PTHR31190:SF473">
    <property type="entry name" value="OS05G0437100 PROTEIN"/>
    <property type="match status" value="1"/>
</dbReference>
<dbReference type="PANTHER" id="PTHR31190">
    <property type="entry name" value="DNA-BINDING DOMAIN"/>
    <property type="match status" value="1"/>
</dbReference>
<evidence type="ECO:0000256" key="4">
    <source>
        <dbReference type="ARBA" id="ARBA00023125"/>
    </source>
</evidence>
<dbReference type="PROSITE" id="PS51032">
    <property type="entry name" value="AP2_ERF"/>
    <property type="match status" value="1"/>
</dbReference>
<feature type="domain" description="AP2/ERF" evidence="8">
    <location>
        <begin position="129"/>
        <end position="186"/>
    </location>
</feature>
<feature type="compositionally biased region" description="Basic and acidic residues" evidence="7">
    <location>
        <begin position="89"/>
        <end position="98"/>
    </location>
</feature>
<accession>A0AAD2DLE9</accession>
<evidence type="ECO:0000313" key="9">
    <source>
        <dbReference type="EMBL" id="CAI9758289.1"/>
    </source>
</evidence>
<dbReference type="InterPro" id="IPR044808">
    <property type="entry name" value="ERF_plant"/>
</dbReference>
<keyword evidence="5" id="KW-0804">Transcription</keyword>
<evidence type="ECO:0000256" key="1">
    <source>
        <dbReference type="ARBA" id="ARBA00004123"/>
    </source>
</evidence>
<dbReference type="GO" id="GO:0003700">
    <property type="term" value="F:DNA-binding transcription factor activity"/>
    <property type="evidence" value="ECO:0007669"/>
    <property type="project" value="InterPro"/>
</dbReference>
<evidence type="ECO:0000259" key="8">
    <source>
        <dbReference type="PROSITE" id="PS51032"/>
    </source>
</evidence>
<dbReference type="InterPro" id="IPR001471">
    <property type="entry name" value="AP2/ERF_dom"/>
</dbReference>
<evidence type="ECO:0000256" key="3">
    <source>
        <dbReference type="ARBA" id="ARBA00023015"/>
    </source>
</evidence>
<protein>
    <recommendedName>
        <fullName evidence="8">AP2/ERF domain-containing protein</fullName>
    </recommendedName>
</protein>
<dbReference type="GO" id="GO:0005634">
    <property type="term" value="C:nucleus"/>
    <property type="evidence" value="ECO:0007669"/>
    <property type="project" value="UniProtKB-SubCell"/>
</dbReference>
<dbReference type="Gene3D" id="3.30.730.10">
    <property type="entry name" value="AP2/ERF domain"/>
    <property type="match status" value="1"/>
</dbReference>
<evidence type="ECO:0000313" key="10">
    <source>
        <dbReference type="Proteomes" id="UP000834106"/>
    </source>
</evidence>
<evidence type="ECO:0000256" key="6">
    <source>
        <dbReference type="ARBA" id="ARBA00023242"/>
    </source>
</evidence>
<dbReference type="CDD" id="cd00018">
    <property type="entry name" value="AP2"/>
    <property type="match status" value="1"/>
</dbReference>
<sequence length="272" mass="29835">MRKRNVGMESLVPPPPPLLVCGLTNKEQEMSEMVSALAHVVSGNPTEEAVQRPEDATGGGGGANPTASSWAVGDKRLRQQQSSKQLSESSDRVYRAHSDVSSGSEAVYTYTTTTTTTYNNFGHGGSNRRYRGVRRRPWGKWAAEIRDPSKASRVWLGTFNTAEDAARAYDEAALRFRGNKAKLNFPENVTRLLIPSSSSAEPSLHTQTRHQLQNPTERLLTSAFQSPSISSESMLCFPHFPAQPPENFRIGDSQSRRGDIGPQFSSHQNSSG</sequence>
<dbReference type="GO" id="GO:0009873">
    <property type="term" value="P:ethylene-activated signaling pathway"/>
    <property type="evidence" value="ECO:0007669"/>
    <property type="project" value="InterPro"/>
</dbReference>
<dbReference type="GO" id="GO:0006952">
    <property type="term" value="P:defense response"/>
    <property type="evidence" value="ECO:0007669"/>
    <property type="project" value="UniProtKB-KW"/>
</dbReference>
<proteinExistence type="predicted"/>
<dbReference type="InterPro" id="IPR036955">
    <property type="entry name" value="AP2/ERF_dom_sf"/>
</dbReference>
<dbReference type="EMBL" id="OU503038">
    <property type="protein sequence ID" value="CAI9758289.1"/>
    <property type="molecule type" value="Genomic_DNA"/>
</dbReference>
<dbReference type="Pfam" id="PF00847">
    <property type="entry name" value="AP2"/>
    <property type="match status" value="1"/>
</dbReference>
<dbReference type="AlphaFoldDB" id="A0AAD2DLE9"/>
<evidence type="ECO:0000256" key="7">
    <source>
        <dbReference type="SAM" id="MobiDB-lite"/>
    </source>
</evidence>
<keyword evidence="3" id="KW-0805">Transcription regulation</keyword>
<organism evidence="9 10">
    <name type="scientific">Fraxinus pennsylvanica</name>
    <dbReference type="NCBI Taxonomy" id="56036"/>
    <lineage>
        <taxon>Eukaryota</taxon>
        <taxon>Viridiplantae</taxon>
        <taxon>Streptophyta</taxon>
        <taxon>Embryophyta</taxon>
        <taxon>Tracheophyta</taxon>
        <taxon>Spermatophyta</taxon>
        <taxon>Magnoliopsida</taxon>
        <taxon>eudicotyledons</taxon>
        <taxon>Gunneridae</taxon>
        <taxon>Pentapetalae</taxon>
        <taxon>asterids</taxon>
        <taxon>lamiids</taxon>
        <taxon>Lamiales</taxon>
        <taxon>Oleaceae</taxon>
        <taxon>Oleeae</taxon>
        <taxon>Fraxinus</taxon>
    </lineage>
</organism>
<dbReference type="SMART" id="SM00380">
    <property type="entry name" value="AP2"/>
    <property type="match status" value="1"/>
</dbReference>
<dbReference type="FunFam" id="3.30.730.10:FF:000001">
    <property type="entry name" value="Ethylene-responsive transcription factor 2"/>
    <property type="match status" value="1"/>
</dbReference>
<evidence type="ECO:0000256" key="2">
    <source>
        <dbReference type="ARBA" id="ARBA00022821"/>
    </source>
</evidence>
<dbReference type="InterPro" id="IPR016177">
    <property type="entry name" value="DNA-bd_dom_sf"/>
</dbReference>
<dbReference type="PRINTS" id="PR00367">
    <property type="entry name" value="ETHRSPELEMNT"/>
</dbReference>
<keyword evidence="6" id="KW-0539">Nucleus</keyword>
<feature type="region of interest" description="Disordered" evidence="7">
    <location>
        <begin position="240"/>
        <end position="272"/>
    </location>
</feature>
<dbReference type="SUPFAM" id="SSF54171">
    <property type="entry name" value="DNA-binding domain"/>
    <property type="match status" value="1"/>
</dbReference>
<keyword evidence="4" id="KW-0238">DNA-binding</keyword>
<feature type="region of interest" description="Disordered" evidence="7">
    <location>
        <begin position="44"/>
        <end position="98"/>
    </location>
</feature>
<gene>
    <name evidence="9" type="ORF">FPE_LOCUS5719</name>
</gene>
<name>A0AAD2DLE9_9LAMI</name>
<dbReference type="GO" id="GO:0003677">
    <property type="term" value="F:DNA binding"/>
    <property type="evidence" value="ECO:0007669"/>
    <property type="project" value="UniProtKB-KW"/>
</dbReference>
<dbReference type="Proteomes" id="UP000834106">
    <property type="component" value="Chromosome 3"/>
</dbReference>
<feature type="compositionally biased region" description="Polar residues" evidence="7">
    <location>
        <begin position="263"/>
        <end position="272"/>
    </location>
</feature>
<comment type="subcellular location">
    <subcellularLocation>
        <location evidence="1">Nucleus</location>
    </subcellularLocation>
</comment>
<keyword evidence="2" id="KW-0611">Plant defense</keyword>
<feature type="compositionally biased region" description="Low complexity" evidence="7">
    <location>
        <begin position="79"/>
        <end position="88"/>
    </location>
</feature>